<dbReference type="RefSeq" id="XP_051359630.1">
    <property type="nucleotide sequence ID" value="XM_051509333.1"/>
</dbReference>
<dbReference type="EMBL" id="JAGIXG020000059">
    <property type="protein sequence ID" value="KAI6778774.1"/>
    <property type="molecule type" value="Genomic_DNA"/>
</dbReference>
<dbReference type="Proteomes" id="UP001055219">
    <property type="component" value="Unassembled WGS sequence"/>
</dbReference>
<dbReference type="AlphaFoldDB" id="A0A9Q0BC62"/>
<evidence type="ECO:0000313" key="2">
    <source>
        <dbReference type="Proteomes" id="UP001055219"/>
    </source>
</evidence>
<evidence type="ECO:0000313" key="1">
    <source>
        <dbReference type="EMBL" id="KAI6778774.1"/>
    </source>
</evidence>
<accession>A0A9Q0BC62</accession>
<protein>
    <submittedName>
        <fullName evidence="1">Uncharacterized protein</fullName>
    </submittedName>
</protein>
<dbReference type="GeneID" id="75833901"/>
<comment type="caution">
    <text evidence="1">The sequence shown here is derived from an EMBL/GenBank/DDBJ whole genome shotgun (WGS) entry which is preliminary data.</text>
</comment>
<reference evidence="1" key="2">
    <citation type="submission" date="2022-07" db="EMBL/GenBank/DDBJ databases">
        <authorList>
            <person name="Goncalves M.F.M."/>
            <person name="Hilario S."/>
            <person name="Van De Peer Y."/>
            <person name="Esteves A.C."/>
            <person name="Alves A."/>
        </authorList>
    </citation>
    <scope>NUCLEOTIDE SEQUENCE</scope>
    <source>
        <strain evidence="1">MUM 19.33</strain>
    </source>
</reference>
<gene>
    <name evidence="1" type="ORF">J7T54_007427</name>
</gene>
<name>A0A9Q0BC62_9HYPO</name>
<keyword evidence="2" id="KW-1185">Reference proteome</keyword>
<sequence>MASVSTLRSATTPAIRVPATDLPICKTILSYTVKWPNHKDGRGCIMAFLADGRRAKLISKRYGGVRKPHEAAVATAAPSKIRLKLTRKTAKAN</sequence>
<proteinExistence type="predicted"/>
<reference evidence="1" key="1">
    <citation type="journal article" date="2021" name="J Fungi (Basel)">
        <title>Genomic and Metabolomic Analyses of the Marine Fungus Emericellopsis cladophorae: Insights into Saltwater Adaptability Mechanisms and Its Biosynthetic Potential.</title>
        <authorList>
            <person name="Goncalves M.F.M."/>
            <person name="Hilario S."/>
            <person name="Van de Peer Y."/>
            <person name="Esteves A.C."/>
            <person name="Alves A."/>
        </authorList>
    </citation>
    <scope>NUCLEOTIDE SEQUENCE</scope>
    <source>
        <strain evidence="1">MUM 19.33</strain>
    </source>
</reference>
<organism evidence="1 2">
    <name type="scientific">Emericellopsis cladophorae</name>
    <dbReference type="NCBI Taxonomy" id="2686198"/>
    <lineage>
        <taxon>Eukaryota</taxon>
        <taxon>Fungi</taxon>
        <taxon>Dikarya</taxon>
        <taxon>Ascomycota</taxon>
        <taxon>Pezizomycotina</taxon>
        <taxon>Sordariomycetes</taxon>
        <taxon>Hypocreomycetidae</taxon>
        <taxon>Hypocreales</taxon>
        <taxon>Bionectriaceae</taxon>
        <taxon>Emericellopsis</taxon>
    </lineage>
</organism>